<feature type="transmembrane region" description="Helical" evidence="2">
    <location>
        <begin position="172"/>
        <end position="193"/>
    </location>
</feature>
<feature type="transmembrane region" description="Helical" evidence="2">
    <location>
        <begin position="205"/>
        <end position="228"/>
    </location>
</feature>
<feature type="transmembrane region" description="Helical" evidence="2">
    <location>
        <begin position="20"/>
        <end position="39"/>
    </location>
</feature>
<feature type="transmembrane region" description="Helical" evidence="2">
    <location>
        <begin position="91"/>
        <end position="109"/>
    </location>
</feature>
<dbReference type="OrthoDB" id="3197626at2759"/>
<dbReference type="Proteomes" id="UP000027195">
    <property type="component" value="Unassembled WGS sequence"/>
</dbReference>
<feature type="transmembrane region" description="Helical" evidence="2">
    <location>
        <begin position="234"/>
        <end position="256"/>
    </location>
</feature>
<feature type="region of interest" description="Disordered" evidence="1">
    <location>
        <begin position="332"/>
        <end position="360"/>
    </location>
</feature>
<keyword evidence="4" id="KW-1185">Reference proteome</keyword>
<proteinExistence type="predicted"/>
<reference evidence="4" key="1">
    <citation type="journal article" date="2014" name="Proc. Natl. Acad. Sci. U.S.A.">
        <title>Extensive sampling of basidiomycete genomes demonstrates inadequacy of the white-rot/brown-rot paradigm for wood decay fungi.</title>
        <authorList>
            <person name="Riley R."/>
            <person name="Salamov A.A."/>
            <person name="Brown D.W."/>
            <person name="Nagy L.G."/>
            <person name="Floudas D."/>
            <person name="Held B.W."/>
            <person name="Levasseur A."/>
            <person name="Lombard V."/>
            <person name="Morin E."/>
            <person name="Otillar R."/>
            <person name="Lindquist E.A."/>
            <person name="Sun H."/>
            <person name="LaButti K.M."/>
            <person name="Schmutz J."/>
            <person name="Jabbour D."/>
            <person name="Luo H."/>
            <person name="Baker S.E."/>
            <person name="Pisabarro A.G."/>
            <person name="Walton J.D."/>
            <person name="Blanchette R.A."/>
            <person name="Henrissat B."/>
            <person name="Martin F."/>
            <person name="Cullen D."/>
            <person name="Hibbett D.S."/>
            <person name="Grigoriev I.V."/>
        </authorList>
    </citation>
    <scope>NUCLEOTIDE SEQUENCE [LARGE SCALE GENOMIC DNA]</scope>
    <source>
        <strain evidence="4">FD-172 SS1</strain>
    </source>
</reference>
<keyword evidence="2" id="KW-1133">Transmembrane helix</keyword>
<evidence type="ECO:0000256" key="1">
    <source>
        <dbReference type="SAM" id="MobiDB-lite"/>
    </source>
</evidence>
<keyword evidence="2" id="KW-0812">Transmembrane</keyword>
<dbReference type="AlphaFoldDB" id="A0A067MB11"/>
<feature type="compositionally biased region" description="Polar residues" evidence="1">
    <location>
        <begin position="333"/>
        <end position="347"/>
    </location>
</feature>
<sequence length="360" mass="39085">MSSDSYWTSPATLSRSFEVAKLLCFVSIGLILCDTLHFASFDWSLIRGDRKRRWPQIPYFLVKVVWYVYSALNLAIVFAPTEINCQGVMEGIEFCMGTIVVCCSSLLAARTVCVYSGTARRVVSAVLIVLGLALTGTWMAGVPDVRAVWTAAAAQPWSTGGCNYAKVETRYFVKYLVTIVFDFTVLVLTIIGVRRMGRPRIGAILVNHGLIYFFISMASNLIVCVLTLLRLSPLMSLVGAVPSSCVSIMAATRLYVYLTDDTRPKNGGAITISQLSSSSSTPKKLASLIRNAAGKRTSMSTKKGANPLGDIEKGHPSISNGISVERSFEIHTDSSPTLEGQTSSLGHQISPVDSKHVHIV</sequence>
<name>A0A067MB11_BOTB1</name>
<dbReference type="HOGENOM" id="CLU_059054_3_0_1"/>
<evidence type="ECO:0000313" key="3">
    <source>
        <dbReference type="EMBL" id="KDQ11845.1"/>
    </source>
</evidence>
<dbReference type="InParanoid" id="A0A067MB11"/>
<feature type="transmembrane region" description="Helical" evidence="2">
    <location>
        <begin position="121"/>
        <end position="140"/>
    </location>
</feature>
<keyword evidence="2" id="KW-0472">Membrane</keyword>
<dbReference type="EMBL" id="KL198054">
    <property type="protein sequence ID" value="KDQ11845.1"/>
    <property type="molecule type" value="Genomic_DNA"/>
</dbReference>
<gene>
    <name evidence="3" type="ORF">BOTBODRAFT_135261</name>
</gene>
<feature type="transmembrane region" description="Helical" evidence="2">
    <location>
        <begin position="60"/>
        <end position="79"/>
    </location>
</feature>
<evidence type="ECO:0000256" key="2">
    <source>
        <dbReference type="SAM" id="Phobius"/>
    </source>
</evidence>
<evidence type="ECO:0000313" key="4">
    <source>
        <dbReference type="Proteomes" id="UP000027195"/>
    </source>
</evidence>
<organism evidence="3 4">
    <name type="scientific">Botryobasidium botryosum (strain FD-172 SS1)</name>
    <dbReference type="NCBI Taxonomy" id="930990"/>
    <lineage>
        <taxon>Eukaryota</taxon>
        <taxon>Fungi</taxon>
        <taxon>Dikarya</taxon>
        <taxon>Basidiomycota</taxon>
        <taxon>Agaricomycotina</taxon>
        <taxon>Agaricomycetes</taxon>
        <taxon>Cantharellales</taxon>
        <taxon>Botryobasidiaceae</taxon>
        <taxon>Botryobasidium</taxon>
    </lineage>
</organism>
<protein>
    <submittedName>
        <fullName evidence="3">Uncharacterized protein</fullName>
    </submittedName>
</protein>
<feature type="region of interest" description="Disordered" evidence="1">
    <location>
        <begin position="292"/>
        <end position="316"/>
    </location>
</feature>
<accession>A0A067MB11</accession>